<name>A0A560MCY0_9BRAD</name>
<feature type="signal peptide" evidence="1">
    <location>
        <begin position="1"/>
        <end position="24"/>
    </location>
</feature>
<keyword evidence="1" id="KW-0732">Signal</keyword>
<reference evidence="2 3" key="1">
    <citation type="submission" date="2019-06" db="EMBL/GenBank/DDBJ databases">
        <title>Genomic Encyclopedia of Type Strains, Phase IV (KMG-V): Genome sequencing to study the core and pangenomes of soil and plant-associated prokaryotes.</title>
        <authorList>
            <person name="Whitman W."/>
        </authorList>
    </citation>
    <scope>NUCLEOTIDE SEQUENCE [LARGE SCALE GENOMIC DNA]</scope>
    <source>
        <strain evidence="2 3">BR 10355</strain>
    </source>
</reference>
<dbReference type="RefSeq" id="WP_146985764.1">
    <property type="nucleotide sequence ID" value="NZ_VITY01000003.1"/>
</dbReference>
<proteinExistence type="predicted"/>
<evidence type="ECO:0000256" key="1">
    <source>
        <dbReference type="SAM" id="SignalP"/>
    </source>
</evidence>
<feature type="chain" id="PRO_5022216422" description="Outer membrane beta-barrel porin/alpha-amylase" evidence="1">
    <location>
        <begin position="25"/>
        <end position="334"/>
    </location>
</feature>
<gene>
    <name evidence="2" type="ORF">FBZ93_103480</name>
</gene>
<dbReference type="AlphaFoldDB" id="A0A560MCY0"/>
<dbReference type="Proteomes" id="UP000321304">
    <property type="component" value="Unassembled WGS sequence"/>
</dbReference>
<dbReference type="OrthoDB" id="7252930at2"/>
<evidence type="ECO:0000313" key="2">
    <source>
        <dbReference type="EMBL" id="TWC05463.1"/>
    </source>
</evidence>
<protein>
    <recommendedName>
        <fullName evidence="4">Outer membrane beta-barrel porin/alpha-amylase</fullName>
    </recommendedName>
</protein>
<keyword evidence="3" id="KW-1185">Reference proteome</keyword>
<evidence type="ECO:0000313" key="3">
    <source>
        <dbReference type="Proteomes" id="UP000321304"/>
    </source>
</evidence>
<comment type="caution">
    <text evidence="2">The sequence shown here is derived from an EMBL/GenBank/DDBJ whole genome shotgun (WGS) entry which is preliminary data.</text>
</comment>
<sequence>MLVRHARAVLPGLALALVPLSASTAHEIVGNRFFPATLGIDDPGVNDELSLPTVSSFNTGDDPSFRQRDFSGEFSKRITEAFAISIGSTYSVFSPPGGPTGIGAHGFQNLETTFKYRVFKNPEHEFVMSLGLNVEWGGTGADSVGADPFNTYTPTVYFGKGFGDLPDTLSWLRPVAVTGQVGYAIPGRRSTTTFGVDPDTGEMTADTEFHPRVLNWGGTIQYSMPYLKSAVVDLGLPDVVNHLIPLVEATMQTPVANTLTSGTMTIGTINPGVLWVGNSYQLGVEALIPINRQSGTRVGVIAQLHLYLDDIDPHGIGRPIFGRPVQPARPFAGN</sequence>
<accession>A0A560MCY0</accession>
<dbReference type="EMBL" id="VITY01000003">
    <property type="protein sequence ID" value="TWC05463.1"/>
    <property type="molecule type" value="Genomic_DNA"/>
</dbReference>
<organism evidence="2 3">
    <name type="scientific">Bradyrhizobium macuxiense</name>
    <dbReference type="NCBI Taxonomy" id="1755647"/>
    <lineage>
        <taxon>Bacteria</taxon>
        <taxon>Pseudomonadati</taxon>
        <taxon>Pseudomonadota</taxon>
        <taxon>Alphaproteobacteria</taxon>
        <taxon>Hyphomicrobiales</taxon>
        <taxon>Nitrobacteraceae</taxon>
        <taxon>Bradyrhizobium</taxon>
    </lineage>
</organism>
<evidence type="ECO:0008006" key="4">
    <source>
        <dbReference type="Google" id="ProtNLM"/>
    </source>
</evidence>